<evidence type="ECO:0000256" key="1">
    <source>
        <dbReference type="SAM" id="SignalP"/>
    </source>
</evidence>
<dbReference type="OrthoDB" id="581140at2"/>
<dbReference type="STRING" id="362418.IW19_13445"/>
<feature type="chain" id="PRO_5001801622" description="Cell wall anchor protein" evidence="1">
    <location>
        <begin position="26"/>
        <end position="499"/>
    </location>
</feature>
<dbReference type="RefSeq" id="WP_035684838.1">
    <property type="nucleotide sequence ID" value="NZ_JPRL01000001.1"/>
</dbReference>
<dbReference type="EMBL" id="JPRL01000001">
    <property type="protein sequence ID" value="KFF06454.1"/>
    <property type="molecule type" value="Genomic_DNA"/>
</dbReference>
<proteinExistence type="predicted"/>
<reference evidence="2 3" key="1">
    <citation type="submission" date="2014-07" db="EMBL/GenBank/DDBJ databases">
        <title>Genome of Flavobacterium reichenbachii LMG 25512.</title>
        <authorList>
            <person name="Stropko S.J."/>
            <person name="Pipes S.E."/>
            <person name="Newman J.D."/>
        </authorList>
    </citation>
    <scope>NUCLEOTIDE SEQUENCE [LARGE SCALE GENOMIC DNA]</scope>
    <source>
        <strain evidence="2 3">LMG 25512</strain>
    </source>
</reference>
<comment type="caution">
    <text evidence="2">The sequence shown here is derived from an EMBL/GenBank/DDBJ whole genome shotgun (WGS) entry which is preliminary data.</text>
</comment>
<dbReference type="eggNOG" id="COG5295">
    <property type="taxonomic scope" value="Bacteria"/>
</dbReference>
<feature type="signal peptide" evidence="1">
    <location>
        <begin position="1"/>
        <end position="25"/>
    </location>
</feature>
<dbReference type="AlphaFoldDB" id="A0A085ZPU0"/>
<name>A0A085ZPU0_9FLAO</name>
<sequence length="499" mass="52708">MLNIIKFYRMLIVCILFLSTFSGHAQIGIGTVTPSASSALDITSTTQGLLTPRMTTAQKNAIVTPADGLMVYDTDLKLFYYYSTGTSTWNPLNSTSSGRLNFKRIKSTDVLATVLAAELAVGGNTKYVLNTNTLYEINGTVAFNLPIDLNNAYVTGLDANEDVISSAGTIFEGATGGSVRFLTLRGARAFNVTGPGAGTSTSLLVQNVIVDGNNSGTVGTISGFGLYFGNVVQFIRNTNGLQYSNIGNLLLNSQAWSITNAGTFETFFGTFGLIQKNSGYSTVDSSDIALDVSGTLGTLTVGTGVLLGTVFSGTSSNPYVRGYTASATYPGYNFSTAWTVDSPGIPREGDSDATGDINLDAAVGSGVSTAFTGTGTSSRIKLNGTTTSSSLFRFTRDGNNRITYRGNKTRYFQVTASVSYQGTATDLTLILYFARNGVVLTDTKVYGRPTSGFLSSGGILALPIVGTIQLKKDDYIEIWGERYDGTGNISTVSLNLTAK</sequence>
<evidence type="ECO:0008006" key="4">
    <source>
        <dbReference type="Google" id="ProtNLM"/>
    </source>
</evidence>
<dbReference type="Proteomes" id="UP000028715">
    <property type="component" value="Unassembled WGS sequence"/>
</dbReference>
<keyword evidence="1" id="KW-0732">Signal</keyword>
<gene>
    <name evidence="2" type="ORF">IW19_13445</name>
</gene>
<protein>
    <recommendedName>
        <fullName evidence="4">Cell wall anchor protein</fullName>
    </recommendedName>
</protein>
<accession>A0A085ZPU0</accession>
<evidence type="ECO:0000313" key="2">
    <source>
        <dbReference type="EMBL" id="KFF06454.1"/>
    </source>
</evidence>
<keyword evidence="3" id="KW-1185">Reference proteome</keyword>
<organism evidence="2 3">
    <name type="scientific">Flavobacterium reichenbachii</name>
    <dbReference type="NCBI Taxonomy" id="362418"/>
    <lineage>
        <taxon>Bacteria</taxon>
        <taxon>Pseudomonadati</taxon>
        <taxon>Bacteroidota</taxon>
        <taxon>Flavobacteriia</taxon>
        <taxon>Flavobacteriales</taxon>
        <taxon>Flavobacteriaceae</taxon>
        <taxon>Flavobacterium</taxon>
    </lineage>
</organism>
<evidence type="ECO:0000313" key="3">
    <source>
        <dbReference type="Proteomes" id="UP000028715"/>
    </source>
</evidence>